<dbReference type="PIRSF" id="PIRSF029195">
    <property type="entry name" value="UCP029195_PTS_EIIA2"/>
    <property type="match status" value="1"/>
</dbReference>
<proteinExistence type="predicted"/>
<keyword evidence="2" id="KW-0762">Sugar transport</keyword>
<organism evidence="3">
    <name type="scientific">Vibrio coralliilyticus</name>
    <dbReference type="NCBI Taxonomy" id="190893"/>
    <lineage>
        <taxon>Bacteria</taxon>
        <taxon>Pseudomonadati</taxon>
        <taxon>Pseudomonadota</taxon>
        <taxon>Gammaproteobacteria</taxon>
        <taxon>Vibrionales</taxon>
        <taxon>Vibrionaceae</taxon>
        <taxon>Vibrio</taxon>
    </lineage>
</organism>
<evidence type="ECO:0000256" key="1">
    <source>
        <dbReference type="ARBA" id="ARBA00022553"/>
    </source>
</evidence>
<protein>
    <submittedName>
        <fullName evidence="3">PTS system nitrogen regulatory IIA component</fullName>
    </submittedName>
</protein>
<dbReference type="Gene3D" id="3.40.930.10">
    <property type="entry name" value="Mannitol-specific EII, Chain A"/>
    <property type="match status" value="1"/>
</dbReference>
<dbReference type="InterPro" id="IPR016910">
    <property type="entry name" value="UCP029195_PTS_EIIA2"/>
</dbReference>
<dbReference type="InterPro" id="IPR016152">
    <property type="entry name" value="PTrfase/Anion_transptr"/>
</dbReference>
<keyword evidence="2" id="KW-0813">Transport</keyword>
<dbReference type="AlphaFoldDB" id="A0A837G672"/>
<dbReference type="SUPFAM" id="SSF55804">
    <property type="entry name" value="Phoshotransferase/anion transport protein"/>
    <property type="match status" value="1"/>
</dbReference>
<sequence>MIERRITFVLPEDGFASWKINRLKALSGMFRSVVVLLNITKWERANIEHPLQVMSLGSQEFDLCQIHIEGSDAELACMVFTNFISDQFTLVNTAHKSNQLTNITLLSNLPTFHLDFPLSYLHHHSDVDTKSAAFSIATKCITSSNPALICEQFTQREQTSSTAIGHGIALPHIMSEAIDIPSVSIVSLTEELDWNSPAQGDVSMIIAIALPHNASRDVLLAFTRLTRSLLDPDYCQLLRTSHEPQALKALLTHKLAQA</sequence>
<dbReference type="RefSeq" id="WP_045986166.1">
    <property type="nucleotide sequence ID" value="NZ_CP063051.1"/>
</dbReference>
<dbReference type="InterPro" id="IPR051541">
    <property type="entry name" value="PTS_SugarTrans_NitroReg"/>
</dbReference>
<dbReference type="InterPro" id="IPR035895">
    <property type="entry name" value="HPr-like_sf"/>
</dbReference>
<keyword evidence="1" id="KW-0597">Phosphoprotein</keyword>
<accession>A0A837G672</accession>
<comment type="caution">
    <text evidence="3">The sequence shown here is derived from an EMBL/GenBank/DDBJ whole genome shotgun (WGS) entry which is preliminary data.</text>
</comment>
<dbReference type="EMBL" id="JXXR01000015">
    <property type="protein sequence ID" value="KJY71864.1"/>
    <property type="molecule type" value="Genomic_DNA"/>
</dbReference>
<dbReference type="InterPro" id="IPR000032">
    <property type="entry name" value="HPr-like"/>
</dbReference>
<dbReference type="SUPFAM" id="SSF55594">
    <property type="entry name" value="HPr-like"/>
    <property type="match status" value="1"/>
</dbReference>
<dbReference type="InterPro" id="IPR002178">
    <property type="entry name" value="PTS_EIIA_type-2_dom"/>
</dbReference>
<dbReference type="Pfam" id="PF00359">
    <property type="entry name" value="PTS_EIIA_2"/>
    <property type="match status" value="1"/>
</dbReference>
<evidence type="ECO:0000313" key="3">
    <source>
        <dbReference type="EMBL" id="KJY71864.1"/>
    </source>
</evidence>
<dbReference type="PANTHER" id="PTHR47738">
    <property type="entry name" value="PTS SYSTEM FRUCTOSE-LIKE EIIA COMPONENT-RELATED"/>
    <property type="match status" value="1"/>
</dbReference>
<dbReference type="PROSITE" id="PS51094">
    <property type="entry name" value="PTS_EIIA_TYPE_2"/>
    <property type="match status" value="1"/>
</dbReference>
<gene>
    <name evidence="3" type="ORF">TW71_12820</name>
</gene>
<reference evidence="3" key="1">
    <citation type="journal article" date="2015" name="BMC Genomics">
        <title>Genome mining reveals unlocked bioactive potential of marine Gram-negative bacteria.</title>
        <authorList>
            <person name="Machado H."/>
            <person name="Sonnenschein E.C."/>
            <person name="Melchiorsen J."/>
            <person name="Gram L."/>
        </authorList>
    </citation>
    <scope>NUCLEOTIDE SEQUENCE</scope>
    <source>
        <strain evidence="3">S2052</strain>
    </source>
</reference>
<name>A0A837G672_9VIBR</name>
<evidence type="ECO:0000256" key="2">
    <source>
        <dbReference type="ARBA" id="ARBA00022597"/>
    </source>
</evidence>
<dbReference type="PROSITE" id="PS51350">
    <property type="entry name" value="PTS_HPR_DOM"/>
    <property type="match status" value="1"/>
</dbReference>